<dbReference type="Pfam" id="PF02878">
    <property type="entry name" value="PGM_PMM_I"/>
    <property type="match status" value="1"/>
</dbReference>
<dbReference type="PANTHER" id="PTHR45745">
    <property type="entry name" value="PHOSPHOMANNOMUTASE 45A"/>
    <property type="match status" value="1"/>
</dbReference>
<keyword evidence="8" id="KW-1185">Reference proteome</keyword>
<evidence type="ECO:0000256" key="1">
    <source>
        <dbReference type="ARBA" id="ARBA00010231"/>
    </source>
</evidence>
<dbReference type="InterPro" id="IPR005841">
    <property type="entry name" value="Alpha-D-phosphohexomutase_SF"/>
</dbReference>
<reference evidence="7 8" key="1">
    <citation type="submission" date="2018-12" db="EMBL/GenBank/DDBJ databases">
        <title>Amycolatopsis eburnea sp. nov. actinomycete associate with arbuscular mycorrhiza fungal spore.</title>
        <authorList>
            <person name="Lumyong S."/>
            <person name="Chaiya L."/>
        </authorList>
    </citation>
    <scope>NUCLEOTIDE SEQUENCE [LARGE SCALE GENOMIC DNA]</scope>
    <source>
        <strain evidence="7 8">GLM-1</strain>
    </source>
</reference>
<comment type="caution">
    <text evidence="7">The sequence shown here is derived from an EMBL/GenBank/DDBJ whole genome shotgun (WGS) entry which is preliminary data.</text>
</comment>
<evidence type="ECO:0000259" key="5">
    <source>
        <dbReference type="Pfam" id="PF02878"/>
    </source>
</evidence>
<dbReference type="SUPFAM" id="SSF55957">
    <property type="entry name" value="Phosphoglucomutase, C-terminal domain"/>
    <property type="match status" value="1"/>
</dbReference>
<dbReference type="InterPro" id="IPR016055">
    <property type="entry name" value="A-D-PHexomutase_a/b/a-I/II/III"/>
</dbReference>
<evidence type="ECO:0000313" key="7">
    <source>
        <dbReference type="EMBL" id="RSD16363.1"/>
    </source>
</evidence>
<keyword evidence="4" id="KW-0413">Isomerase</keyword>
<evidence type="ECO:0000259" key="6">
    <source>
        <dbReference type="Pfam" id="PF02880"/>
    </source>
</evidence>
<dbReference type="Pfam" id="PF02880">
    <property type="entry name" value="PGM_PMM_III"/>
    <property type="match status" value="1"/>
</dbReference>
<dbReference type="InterPro" id="IPR005844">
    <property type="entry name" value="A-D-PHexomutase_a/b/a-I"/>
</dbReference>
<dbReference type="SUPFAM" id="SSF53738">
    <property type="entry name" value="Phosphoglucomutase, first 3 domains"/>
    <property type="match status" value="3"/>
</dbReference>
<evidence type="ECO:0008006" key="9">
    <source>
        <dbReference type="Google" id="ProtNLM"/>
    </source>
</evidence>
<dbReference type="InterPro" id="IPR036900">
    <property type="entry name" value="A-D-PHexomutase_C_sf"/>
</dbReference>
<dbReference type="GO" id="GO:0006166">
    <property type="term" value="P:purine ribonucleoside salvage"/>
    <property type="evidence" value="ECO:0007669"/>
    <property type="project" value="TreeGrafter"/>
</dbReference>
<gene>
    <name evidence="7" type="ORF">EIY87_22185</name>
</gene>
<keyword evidence="2" id="KW-0479">Metal-binding</keyword>
<accession>A0A3R9DID9</accession>
<dbReference type="PROSITE" id="PS00710">
    <property type="entry name" value="PGM_PMM"/>
    <property type="match status" value="1"/>
</dbReference>
<protein>
    <recommendedName>
        <fullName evidence="9">Phosphomannomutase</fullName>
    </recommendedName>
</protein>
<dbReference type="InterPro" id="IPR005846">
    <property type="entry name" value="A-D-PHexomutase_a/b/a-III"/>
</dbReference>
<organism evidence="7 8">
    <name type="scientific">Amycolatopsis eburnea</name>
    <dbReference type="NCBI Taxonomy" id="2267691"/>
    <lineage>
        <taxon>Bacteria</taxon>
        <taxon>Bacillati</taxon>
        <taxon>Actinomycetota</taxon>
        <taxon>Actinomycetes</taxon>
        <taxon>Pseudonocardiales</taxon>
        <taxon>Pseudonocardiaceae</taxon>
        <taxon>Amycolatopsis</taxon>
    </lineage>
</organism>
<evidence type="ECO:0000256" key="3">
    <source>
        <dbReference type="ARBA" id="ARBA00022842"/>
    </source>
</evidence>
<dbReference type="GO" id="GO:0008973">
    <property type="term" value="F:phosphopentomutase activity"/>
    <property type="evidence" value="ECO:0007669"/>
    <property type="project" value="TreeGrafter"/>
</dbReference>
<evidence type="ECO:0000256" key="2">
    <source>
        <dbReference type="ARBA" id="ARBA00022723"/>
    </source>
</evidence>
<dbReference type="EMBL" id="RSEC01000048">
    <property type="protein sequence ID" value="RSD16363.1"/>
    <property type="molecule type" value="Genomic_DNA"/>
</dbReference>
<dbReference type="PRINTS" id="PR00509">
    <property type="entry name" value="PGMPMM"/>
</dbReference>
<dbReference type="OrthoDB" id="9803322at2"/>
<feature type="domain" description="Alpha-D-phosphohexomutase alpha/beta/alpha" evidence="6">
    <location>
        <begin position="264"/>
        <end position="349"/>
    </location>
</feature>
<name>A0A3R9DID9_9PSEU</name>
<dbReference type="Proteomes" id="UP000267081">
    <property type="component" value="Unassembled WGS sequence"/>
</dbReference>
<dbReference type="RefSeq" id="WP_125311259.1">
    <property type="nucleotide sequence ID" value="NZ_RSEC01000048.1"/>
</dbReference>
<dbReference type="Gene3D" id="3.40.120.10">
    <property type="entry name" value="Alpha-D-Glucose-1,6-Bisphosphate, subunit A, domain 3"/>
    <property type="match status" value="3"/>
</dbReference>
<dbReference type="InterPro" id="IPR016066">
    <property type="entry name" value="A-D-PHexomutase_CS"/>
</dbReference>
<evidence type="ECO:0000256" key="4">
    <source>
        <dbReference type="ARBA" id="ARBA00023235"/>
    </source>
</evidence>
<evidence type="ECO:0000313" key="8">
    <source>
        <dbReference type="Proteomes" id="UP000267081"/>
    </source>
</evidence>
<feature type="domain" description="Alpha-D-phosphohexomutase alpha/beta/alpha" evidence="5">
    <location>
        <begin position="8"/>
        <end position="126"/>
    </location>
</feature>
<dbReference type="AlphaFoldDB" id="A0A3R9DID9"/>
<sequence length="448" mass="47288">MQSTPTTTDGWRGQTGPSYAEPQLLGALDLAVARGVLHGTVLVGYDGRAGAHDIAHLAADLLAARGATAVLADSPAPTPGVGRYVHQHSEFDAGIVVTASHNPPGYLGIKLRDHRGHGITTLLESAVLPDVTETFPVTGGLHQHAPVLGAYAATVGSALIAAARQFEGTVVIDAAHGAVGMLGPHLPDLTWRRARPLPFFAGHTPDPARRPAADAIAARLLSELPERDRAVIAMVDGDGDRLALWTTRSGYIGSAEQAAILLRSGLRPARVVTTAVSPQSVIRTARDCRVKVELVPVGFKHVVAAWHRSTDTSMIGLEPNGALVVAEAPDVYVERDSLTALTTMLTALPTLEHLDRAVTELRRSHPHPQRIITVVADNAQVISRVSELLSTWDTSTTADDVALFGNDRTGEYLAVRASGTEPGTRLYLETTAATSEKIMAAVSAHQLG</sequence>
<comment type="similarity">
    <text evidence="1">Belongs to the phosphohexose mutase family.</text>
</comment>
<proteinExistence type="inferred from homology"/>
<dbReference type="GO" id="GO:0005975">
    <property type="term" value="P:carbohydrate metabolic process"/>
    <property type="evidence" value="ECO:0007669"/>
    <property type="project" value="InterPro"/>
</dbReference>
<dbReference type="GO" id="GO:0000287">
    <property type="term" value="F:magnesium ion binding"/>
    <property type="evidence" value="ECO:0007669"/>
    <property type="project" value="InterPro"/>
</dbReference>
<dbReference type="PANTHER" id="PTHR45745:SF1">
    <property type="entry name" value="PHOSPHOGLUCOMUTASE 2B-RELATED"/>
    <property type="match status" value="1"/>
</dbReference>
<keyword evidence="3" id="KW-0460">Magnesium</keyword>